<dbReference type="EMBL" id="BMAV01020919">
    <property type="protein sequence ID" value="GFY74732.1"/>
    <property type="molecule type" value="Genomic_DNA"/>
</dbReference>
<evidence type="ECO:0000313" key="1">
    <source>
        <dbReference type="EMBL" id="GFY74732.1"/>
    </source>
</evidence>
<gene>
    <name evidence="1" type="ORF">TNIN_16961</name>
</gene>
<reference evidence="1" key="1">
    <citation type="submission" date="2020-08" db="EMBL/GenBank/DDBJ databases">
        <title>Multicomponent nature underlies the extraordinary mechanical properties of spider dragline silk.</title>
        <authorList>
            <person name="Kono N."/>
            <person name="Nakamura H."/>
            <person name="Mori M."/>
            <person name="Yoshida Y."/>
            <person name="Ohtoshi R."/>
            <person name="Malay A.D."/>
            <person name="Moran D.A.P."/>
            <person name="Tomita M."/>
            <person name="Numata K."/>
            <person name="Arakawa K."/>
        </authorList>
    </citation>
    <scope>NUCLEOTIDE SEQUENCE</scope>
</reference>
<comment type="caution">
    <text evidence="1">The sequence shown here is derived from an EMBL/GenBank/DDBJ whole genome shotgun (WGS) entry which is preliminary data.</text>
</comment>
<name>A0A8X6YQJ4_9ARAC</name>
<sequence>MSFPVFVHLQERLDWNAVQLTPHGLLNCLYRSVIFLLENRFLFLRKEKIWLCQVGVVGGTRKCPHIVLGTMFHYAERCVARCGFPGCGPQRGFPDGWEDSGQKHFPSFG</sequence>
<accession>A0A8X6YQJ4</accession>
<protein>
    <submittedName>
        <fullName evidence="1">Uncharacterized protein</fullName>
    </submittedName>
</protein>
<proteinExistence type="predicted"/>
<dbReference type="Proteomes" id="UP000886998">
    <property type="component" value="Unassembled WGS sequence"/>
</dbReference>
<dbReference type="AlphaFoldDB" id="A0A8X6YQJ4"/>
<organism evidence="1 2">
    <name type="scientific">Trichonephila inaurata madagascariensis</name>
    <dbReference type="NCBI Taxonomy" id="2747483"/>
    <lineage>
        <taxon>Eukaryota</taxon>
        <taxon>Metazoa</taxon>
        <taxon>Ecdysozoa</taxon>
        <taxon>Arthropoda</taxon>
        <taxon>Chelicerata</taxon>
        <taxon>Arachnida</taxon>
        <taxon>Araneae</taxon>
        <taxon>Araneomorphae</taxon>
        <taxon>Entelegynae</taxon>
        <taxon>Araneoidea</taxon>
        <taxon>Nephilidae</taxon>
        <taxon>Trichonephila</taxon>
        <taxon>Trichonephila inaurata</taxon>
    </lineage>
</organism>
<evidence type="ECO:0000313" key="2">
    <source>
        <dbReference type="Proteomes" id="UP000886998"/>
    </source>
</evidence>
<keyword evidence="2" id="KW-1185">Reference proteome</keyword>